<dbReference type="STRING" id="35570.A0A1I8PVM6"/>
<keyword evidence="17" id="KW-1185">Reference proteome</keyword>
<dbReference type="AlphaFoldDB" id="A0A1I8PVM6"/>
<dbReference type="SMART" id="SM00702">
    <property type="entry name" value="P4Hc"/>
    <property type="match status" value="1"/>
</dbReference>
<evidence type="ECO:0000256" key="3">
    <source>
        <dbReference type="ARBA" id="ARBA00004319"/>
    </source>
</evidence>
<dbReference type="Pfam" id="PF08336">
    <property type="entry name" value="P4Ha_N"/>
    <property type="match status" value="1"/>
</dbReference>
<dbReference type="GO" id="GO:0005788">
    <property type="term" value="C:endoplasmic reticulum lumen"/>
    <property type="evidence" value="ECO:0007669"/>
    <property type="project" value="UniProtKB-SubCell"/>
</dbReference>
<keyword evidence="10" id="KW-0560">Oxidoreductase</keyword>
<dbReference type="EC" id="1.14.11.2" evidence="5"/>
<proteinExistence type="inferred from homology"/>
<dbReference type="InterPro" id="IPR006620">
    <property type="entry name" value="Pro_4_hyd_alph"/>
</dbReference>
<evidence type="ECO:0000256" key="5">
    <source>
        <dbReference type="ARBA" id="ARBA00012269"/>
    </source>
</evidence>
<evidence type="ECO:0000256" key="14">
    <source>
        <dbReference type="SAM" id="SignalP"/>
    </source>
</evidence>
<gene>
    <name evidence="16" type="primary">106082710</name>
</gene>
<dbReference type="InterPro" id="IPR013547">
    <property type="entry name" value="P4H_N"/>
</dbReference>
<evidence type="ECO:0000256" key="8">
    <source>
        <dbReference type="ARBA" id="ARBA00022896"/>
    </source>
</evidence>
<dbReference type="InterPro" id="IPR011990">
    <property type="entry name" value="TPR-like_helical_dom_sf"/>
</dbReference>
<evidence type="ECO:0000256" key="2">
    <source>
        <dbReference type="ARBA" id="ARBA00002035"/>
    </source>
</evidence>
<keyword evidence="8" id="KW-0847">Vitamin C</keyword>
<evidence type="ECO:0000313" key="17">
    <source>
        <dbReference type="Proteomes" id="UP000095300"/>
    </source>
</evidence>
<protein>
    <recommendedName>
        <fullName evidence="5">procollagen-proline 4-dioxygenase</fullName>
        <ecNumber evidence="5">1.14.11.2</ecNumber>
    </recommendedName>
</protein>
<organism evidence="16 17">
    <name type="scientific">Stomoxys calcitrans</name>
    <name type="common">Stable fly</name>
    <name type="synonym">Conops calcitrans</name>
    <dbReference type="NCBI Taxonomy" id="35570"/>
    <lineage>
        <taxon>Eukaryota</taxon>
        <taxon>Metazoa</taxon>
        <taxon>Ecdysozoa</taxon>
        <taxon>Arthropoda</taxon>
        <taxon>Hexapoda</taxon>
        <taxon>Insecta</taxon>
        <taxon>Pterygota</taxon>
        <taxon>Neoptera</taxon>
        <taxon>Endopterygota</taxon>
        <taxon>Diptera</taxon>
        <taxon>Brachycera</taxon>
        <taxon>Muscomorpha</taxon>
        <taxon>Muscoidea</taxon>
        <taxon>Muscidae</taxon>
        <taxon>Stomoxys</taxon>
    </lineage>
</organism>
<keyword evidence="14" id="KW-0732">Signal</keyword>
<keyword evidence="7" id="KW-0256">Endoplasmic reticulum</keyword>
<dbReference type="EnsemblMetazoa" id="SCAU011551-RA">
    <property type="protein sequence ID" value="SCAU011551-PA"/>
    <property type="gene ID" value="SCAU011551"/>
</dbReference>
<feature type="signal peptide" evidence="14">
    <location>
        <begin position="1"/>
        <end position="21"/>
    </location>
</feature>
<dbReference type="PANTHER" id="PTHR10869:SF244">
    <property type="entry name" value="PROLYL 4-HYDROXYLASE SUBUNIT ALPHA-2"/>
    <property type="match status" value="1"/>
</dbReference>
<comment type="subcellular location">
    <subcellularLocation>
        <location evidence="3">Endoplasmic reticulum lumen</location>
    </subcellularLocation>
</comment>
<keyword evidence="12" id="KW-0325">Glycoprotein</keyword>
<dbReference type="PROSITE" id="PS51471">
    <property type="entry name" value="FE2OG_OXY"/>
    <property type="match status" value="1"/>
</dbReference>
<dbReference type="Proteomes" id="UP000095300">
    <property type="component" value="Unassembled WGS sequence"/>
</dbReference>
<evidence type="ECO:0000256" key="6">
    <source>
        <dbReference type="ARBA" id="ARBA00022723"/>
    </source>
</evidence>
<evidence type="ECO:0000256" key="1">
    <source>
        <dbReference type="ARBA" id="ARBA00001961"/>
    </source>
</evidence>
<dbReference type="InterPro" id="IPR044862">
    <property type="entry name" value="Pro_4_hyd_alph_FE2OG_OXY"/>
</dbReference>
<comment type="function">
    <text evidence="2">Catalyzes the post-translational formation of 4-hydroxyproline in -Xaa-Pro-Gly- sequences in collagens and other proteins.</text>
</comment>
<evidence type="ECO:0000256" key="12">
    <source>
        <dbReference type="ARBA" id="ARBA00023180"/>
    </source>
</evidence>
<keyword evidence="11" id="KW-0408">Iron</keyword>
<dbReference type="Gene3D" id="6.10.140.1460">
    <property type="match status" value="1"/>
</dbReference>
<evidence type="ECO:0000259" key="15">
    <source>
        <dbReference type="PROSITE" id="PS51471"/>
    </source>
</evidence>
<reference evidence="16" key="1">
    <citation type="submission" date="2020-05" db="UniProtKB">
        <authorList>
            <consortium name="EnsemblMetazoa"/>
        </authorList>
    </citation>
    <scope>IDENTIFICATION</scope>
    <source>
        <strain evidence="16">USDA</strain>
    </source>
</reference>
<dbReference type="Pfam" id="PF13640">
    <property type="entry name" value="2OG-FeII_Oxy_3"/>
    <property type="match status" value="1"/>
</dbReference>
<evidence type="ECO:0000256" key="7">
    <source>
        <dbReference type="ARBA" id="ARBA00022824"/>
    </source>
</evidence>
<sequence length="524" mass="60654">MNWSIFIAFTLASFGILLTKAEFYSSVHKMSLVMDFELKMLKNMQKFLGKNQNKLNYLKERLSEYERERGEALTQGPVYFENPVNKYLLTKRLTTDWERLENVLQYKEGEKILKRIENTIVEKSELDGALEGVLRLHDVYRLNASDIARGLLQGVQYDVQFKARHCFDLGMKALEIHYPKLAYGWFMEALRRSPNDETINKLDIELALADTKFHMGDIKGANQTFAELVTLNADNEKVAKLYAQFVENSAGKPEYFADYSTEHFPPPADILTAERPDLFKYTCSGLVKKSPREERDLRCGYLTETHPFLLLAPIKVEELNHDPLLVTFYDVLSDKEIETLRKLTRSIERATVMSNNGSVVSKVRTSQFQFIPVTAHPILAKIDQRVEDMTNLNMKHSEEHQFANYGIGGHYSEHHDYFDIPESELQKIWRYNEMGNRIATLLFYLSDVEQGGGTAYPYMKQMVLPQKGAAAFWYNLYASGKLDQRSLHGACPIIVGSKWVQNRWIREWDQSDRRPCYTFDDAGF</sequence>
<dbReference type="VEuPathDB" id="VectorBase:SCAU011551"/>
<feature type="chain" id="PRO_5009327299" description="procollagen-proline 4-dioxygenase" evidence="14">
    <location>
        <begin position="22"/>
        <end position="524"/>
    </location>
</feature>
<evidence type="ECO:0000256" key="13">
    <source>
        <dbReference type="SAM" id="Coils"/>
    </source>
</evidence>
<accession>A0A1I8PVM6</accession>
<dbReference type="Gene3D" id="1.25.40.10">
    <property type="entry name" value="Tetratricopeptide repeat domain"/>
    <property type="match status" value="1"/>
</dbReference>
<comment type="cofactor">
    <cofactor evidence="1">
        <name>L-ascorbate</name>
        <dbReference type="ChEBI" id="CHEBI:38290"/>
    </cofactor>
</comment>
<evidence type="ECO:0000256" key="10">
    <source>
        <dbReference type="ARBA" id="ARBA00023002"/>
    </source>
</evidence>
<dbReference type="InterPro" id="IPR005123">
    <property type="entry name" value="Oxoglu/Fe-dep_dioxygenase_dom"/>
</dbReference>
<keyword evidence="13" id="KW-0175">Coiled coil</keyword>
<feature type="domain" description="Fe2OG dioxygenase" evidence="15">
    <location>
        <begin position="396"/>
        <end position="507"/>
    </location>
</feature>
<keyword evidence="9" id="KW-0223">Dioxygenase</keyword>
<dbReference type="Gene3D" id="2.60.120.620">
    <property type="entry name" value="q2cbj1_9rhob like domain"/>
    <property type="match status" value="1"/>
</dbReference>
<dbReference type="GO" id="GO:0031418">
    <property type="term" value="F:L-ascorbic acid binding"/>
    <property type="evidence" value="ECO:0007669"/>
    <property type="project" value="UniProtKB-KW"/>
</dbReference>
<evidence type="ECO:0000256" key="11">
    <source>
        <dbReference type="ARBA" id="ARBA00023004"/>
    </source>
</evidence>
<evidence type="ECO:0000256" key="4">
    <source>
        <dbReference type="ARBA" id="ARBA00006511"/>
    </source>
</evidence>
<dbReference type="OrthoDB" id="420380at2759"/>
<name>A0A1I8PVM6_STOCA</name>
<dbReference type="GO" id="GO:0005506">
    <property type="term" value="F:iron ion binding"/>
    <property type="evidence" value="ECO:0007669"/>
    <property type="project" value="InterPro"/>
</dbReference>
<comment type="similarity">
    <text evidence="4">Belongs to the P4HA family.</text>
</comment>
<dbReference type="PANTHER" id="PTHR10869">
    <property type="entry name" value="PROLYL 4-HYDROXYLASE ALPHA SUBUNIT"/>
    <property type="match status" value="1"/>
</dbReference>
<evidence type="ECO:0000256" key="9">
    <source>
        <dbReference type="ARBA" id="ARBA00022964"/>
    </source>
</evidence>
<feature type="coiled-coil region" evidence="13">
    <location>
        <begin position="48"/>
        <end position="75"/>
    </location>
</feature>
<dbReference type="GO" id="GO:0004656">
    <property type="term" value="F:procollagen-proline 4-dioxygenase activity"/>
    <property type="evidence" value="ECO:0007669"/>
    <property type="project" value="UniProtKB-EC"/>
</dbReference>
<dbReference type="InterPro" id="IPR045054">
    <property type="entry name" value="P4HA-like"/>
</dbReference>
<keyword evidence="6" id="KW-0479">Metal-binding</keyword>
<dbReference type="FunFam" id="2.60.120.620:FF:000011">
    <property type="entry name" value="Prolyl alpha subunit"/>
    <property type="match status" value="1"/>
</dbReference>
<evidence type="ECO:0000313" key="16">
    <source>
        <dbReference type="EnsemblMetazoa" id="SCAU011551-PA"/>
    </source>
</evidence>